<keyword evidence="2" id="KW-0472">Membrane</keyword>
<protein>
    <recommendedName>
        <fullName evidence="5">Transmembrane protein</fullName>
    </recommendedName>
</protein>
<proteinExistence type="predicted"/>
<dbReference type="Proteomes" id="UP001443914">
    <property type="component" value="Unassembled WGS sequence"/>
</dbReference>
<evidence type="ECO:0000256" key="1">
    <source>
        <dbReference type="SAM" id="MobiDB-lite"/>
    </source>
</evidence>
<dbReference type="PANTHER" id="PTHR34188">
    <property type="entry name" value="OS01G0299500 PROTEIN"/>
    <property type="match status" value="1"/>
</dbReference>
<feature type="region of interest" description="Disordered" evidence="1">
    <location>
        <begin position="217"/>
        <end position="240"/>
    </location>
</feature>
<dbReference type="EMBL" id="JBDFQZ010000014">
    <property type="protein sequence ID" value="KAK9665088.1"/>
    <property type="molecule type" value="Genomic_DNA"/>
</dbReference>
<dbReference type="EMBL" id="JBDFQZ010000014">
    <property type="protein sequence ID" value="KAK9665087.1"/>
    <property type="molecule type" value="Genomic_DNA"/>
</dbReference>
<keyword evidence="2" id="KW-1133">Transmembrane helix</keyword>
<dbReference type="PANTHER" id="PTHR34188:SF5">
    <property type="entry name" value="OS05G0131900 PROTEIN"/>
    <property type="match status" value="1"/>
</dbReference>
<comment type="caution">
    <text evidence="3">The sequence shown here is derived from an EMBL/GenBank/DDBJ whole genome shotgun (WGS) entry which is preliminary data.</text>
</comment>
<organism evidence="3 4">
    <name type="scientific">Saponaria officinalis</name>
    <name type="common">Common soapwort</name>
    <name type="synonym">Lychnis saponaria</name>
    <dbReference type="NCBI Taxonomy" id="3572"/>
    <lineage>
        <taxon>Eukaryota</taxon>
        <taxon>Viridiplantae</taxon>
        <taxon>Streptophyta</taxon>
        <taxon>Embryophyta</taxon>
        <taxon>Tracheophyta</taxon>
        <taxon>Spermatophyta</taxon>
        <taxon>Magnoliopsida</taxon>
        <taxon>eudicotyledons</taxon>
        <taxon>Gunneridae</taxon>
        <taxon>Pentapetalae</taxon>
        <taxon>Caryophyllales</taxon>
        <taxon>Caryophyllaceae</taxon>
        <taxon>Caryophylleae</taxon>
        <taxon>Saponaria</taxon>
    </lineage>
</organism>
<feature type="transmembrane region" description="Helical" evidence="2">
    <location>
        <begin position="154"/>
        <end position="172"/>
    </location>
</feature>
<reference evidence="3 4" key="1">
    <citation type="submission" date="2024-03" db="EMBL/GenBank/DDBJ databases">
        <title>WGS assembly of Saponaria officinalis var. Norfolk2.</title>
        <authorList>
            <person name="Jenkins J."/>
            <person name="Shu S."/>
            <person name="Grimwood J."/>
            <person name="Barry K."/>
            <person name="Goodstein D."/>
            <person name="Schmutz J."/>
            <person name="Leebens-Mack J."/>
            <person name="Osbourn A."/>
        </authorList>
    </citation>
    <scope>NUCLEOTIDE SEQUENCE [LARGE SCALE GENOMIC DNA]</scope>
    <source>
        <strain evidence="4">cv. Norfolk2</strain>
        <strain evidence="3">JIC</strain>
        <tissue evidence="3">Leaf</tissue>
    </source>
</reference>
<keyword evidence="2" id="KW-0812">Transmembrane</keyword>
<evidence type="ECO:0000313" key="3">
    <source>
        <dbReference type="EMBL" id="KAK9665087.1"/>
    </source>
</evidence>
<feature type="region of interest" description="Disordered" evidence="1">
    <location>
        <begin position="91"/>
        <end position="111"/>
    </location>
</feature>
<sequence>MMDNYNYNNISNEKYFDGDIEKGELYSKMRELHSETNTNDGFLSDNVSVKHDERGVSSVGSSSDDDSESVRLIVEDKNNVGFERKVIKEKPIAMSAKKPPKPPRPPRGLSLDSADQKLIRELHELARLKRARVERMKALKKTKEAKATSSKNQLFATLLTILFCLVLFLQGMSSRASTARGIHGPPFSSELAEQHNIIFNRHHPLVSSPINHNVPGSESPRLVEQVSGVETTEQVGKAVG</sequence>
<dbReference type="AlphaFoldDB" id="A0AAW1GK47"/>
<name>A0AAW1GK47_SAPOF</name>
<accession>A0AAW1GK47</accession>
<evidence type="ECO:0000256" key="2">
    <source>
        <dbReference type="SAM" id="Phobius"/>
    </source>
</evidence>
<gene>
    <name evidence="3" type="ORF">RND81_14G089500</name>
</gene>
<evidence type="ECO:0000313" key="4">
    <source>
        <dbReference type="Proteomes" id="UP001443914"/>
    </source>
</evidence>
<keyword evidence="4" id="KW-1185">Reference proteome</keyword>
<evidence type="ECO:0008006" key="5">
    <source>
        <dbReference type="Google" id="ProtNLM"/>
    </source>
</evidence>